<dbReference type="InterPro" id="IPR011010">
    <property type="entry name" value="DNA_brk_join_enz"/>
</dbReference>
<keyword evidence="1" id="KW-0233">DNA recombination</keyword>
<dbReference type="Pfam" id="PF00589">
    <property type="entry name" value="Phage_integrase"/>
    <property type="match status" value="1"/>
</dbReference>
<dbReference type="GO" id="GO:0003677">
    <property type="term" value="F:DNA binding"/>
    <property type="evidence" value="ECO:0007669"/>
    <property type="project" value="InterPro"/>
</dbReference>
<dbReference type="SUPFAM" id="SSF56349">
    <property type="entry name" value="DNA breaking-rejoining enzymes"/>
    <property type="match status" value="1"/>
</dbReference>
<reference evidence="3 4" key="1">
    <citation type="submission" date="2016-10" db="EMBL/GenBank/DDBJ databases">
        <title>Genome sequence of Mycobacterium talmonii.</title>
        <authorList>
            <person name="Greninger A.L."/>
            <person name="Elliott B."/>
            <person name="Vasireddy S."/>
            <person name="Vasireddy R."/>
        </authorList>
    </citation>
    <scope>NUCLEOTIDE SEQUENCE [LARGE SCALE GENOMIC DNA]</scope>
    <source>
        <strain evidence="4">NE-TNMC-100812</strain>
    </source>
</reference>
<evidence type="ECO:0000256" key="1">
    <source>
        <dbReference type="ARBA" id="ARBA00023172"/>
    </source>
</evidence>
<evidence type="ECO:0000313" key="3">
    <source>
        <dbReference type="EMBL" id="OHU92457.1"/>
    </source>
</evidence>
<organism evidence="3 4">
    <name type="scientific">Mycobacterium talmoniae</name>
    <dbReference type="NCBI Taxonomy" id="1858794"/>
    <lineage>
        <taxon>Bacteria</taxon>
        <taxon>Bacillati</taxon>
        <taxon>Actinomycetota</taxon>
        <taxon>Actinomycetes</taxon>
        <taxon>Mycobacteriales</taxon>
        <taxon>Mycobacteriaceae</taxon>
        <taxon>Mycobacterium</taxon>
    </lineage>
</organism>
<gene>
    <name evidence="3" type="ORF">BKN37_24840</name>
</gene>
<evidence type="ECO:0000313" key="4">
    <source>
        <dbReference type="Proteomes" id="UP000179734"/>
    </source>
</evidence>
<proteinExistence type="predicted"/>
<sequence length="391" mass="44697">MAFLDFVAWVRDEDTTPTDIRAVNVVARLLTELRHRDIVPDLPDTTFLLYGENTVPITRKPKPFPADILQAIDALIADQSALPRIERLILRLCRAVGPRSSEALTLARDSVTYVDGRGYTLEYFQSKIQDWRRVPLPPNLGRDLVAQSQWVADTYSPNCPWMFPYAGKSPRSNPIINPDAVTPWPYARFNPFLWKVYQRHGIVHSSLTGETLTGPQLHRFRHSIATGLLNEGWSQYEVQTFLGHKSPTMMQAYAEINDDTLRDKYLEFINRSVDFHGRAVEPMSTDNLNVERLRDRFIRSTLPNGFCALPEKQKCEYLPSPCLSCSFFRTTPTFLPIHIRQRDDAVRELDLARADGRQRAADVHEKTIDQLNKIIDGLSQAPRVEGTHVDN</sequence>
<dbReference type="GO" id="GO:0015074">
    <property type="term" value="P:DNA integration"/>
    <property type="evidence" value="ECO:0007669"/>
    <property type="project" value="InterPro"/>
</dbReference>
<dbReference type="AlphaFoldDB" id="A0A1S1MUK5"/>
<feature type="domain" description="Tyr recombinase" evidence="2">
    <location>
        <begin position="59"/>
        <end position="266"/>
    </location>
</feature>
<accession>A0A1S1MUK5</accession>
<evidence type="ECO:0000259" key="2">
    <source>
        <dbReference type="PROSITE" id="PS51898"/>
    </source>
</evidence>
<dbReference type="InterPro" id="IPR002104">
    <property type="entry name" value="Integrase_catalytic"/>
</dbReference>
<dbReference type="Proteomes" id="UP000179734">
    <property type="component" value="Unassembled WGS sequence"/>
</dbReference>
<dbReference type="CDD" id="cd00397">
    <property type="entry name" value="DNA_BRE_C"/>
    <property type="match status" value="1"/>
</dbReference>
<dbReference type="PROSITE" id="PS51898">
    <property type="entry name" value="TYR_RECOMBINASE"/>
    <property type="match status" value="1"/>
</dbReference>
<protein>
    <recommendedName>
        <fullName evidence="2">Tyr recombinase domain-containing protein</fullName>
    </recommendedName>
</protein>
<name>A0A1S1MUK5_9MYCO</name>
<dbReference type="InterPro" id="IPR013762">
    <property type="entry name" value="Integrase-like_cat_sf"/>
</dbReference>
<dbReference type="EMBL" id="MLQM01000227">
    <property type="protein sequence ID" value="OHU92457.1"/>
    <property type="molecule type" value="Genomic_DNA"/>
</dbReference>
<dbReference type="Gene3D" id="1.10.443.10">
    <property type="entry name" value="Intergrase catalytic core"/>
    <property type="match status" value="1"/>
</dbReference>
<comment type="caution">
    <text evidence="3">The sequence shown here is derived from an EMBL/GenBank/DDBJ whole genome shotgun (WGS) entry which is preliminary data.</text>
</comment>
<dbReference type="GO" id="GO:0006310">
    <property type="term" value="P:DNA recombination"/>
    <property type="evidence" value="ECO:0007669"/>
    <property type="project" value="UniProtKB-KW"/>
</dbReference>
<keyword evidence="4" id="KW-1185">Reference proteome</keyword>